<gene>
    <name evidence="1" type="ORF">VSR83_08900</name>
</gene>
<dbReference type="EMBL" id="JAYMRU010000005">
    <property type="protein sequence ID" value="MEM5400202.1"/>
    <property type="molecule type" value="Genomic_DNA"/>
</dbReference>
<sequence length="123" mass="13488">MTHASGTVFARCTCSAPSATAASRLPRCSRAHIGGMTMNDQWEERVRRRAYQLWEDDGAPQGRADEYWSRAEKQVAAEYDAEGETSGIASDQTGKRRLAGEPLQESDAMPPSELARDKRRGGG</sequence>
<evidence type="ECO:0000313" key="2">
    <source>
        <dbReference type="Proteomes" id="UP001392318"/>
    </source>
</evidence>
<protein>
    <submittedName>
        <fullName evidence="1">DUF2934 domain-containing protein</fullName>
    </submittedName>
</protein>
<reference evidence="1" key="1">
    <citation type="submission" date="2024-01" db="EMBL/GenBank/DDBJ databases">
        <title>The diversity of rhizobia nodulating Mimosa spp. in eleven states of Brazil covering several biomes is determined by host plant, location, and edaphic factors.</title>
        <authorList>
            <person name="Rouws L."/>
            <person name="Barauna A."/>
            <person name="Beukes C."/>
            <person name="De Faria S.M."/>
            <person name="Gross E."/>
            <person name="Dos Reis Junior F.B."/>
            <person name="Simon M."/>
            <person name="Maluk M."/>
            <person name="Odee D.W."/>
            <person name="Kenicer G."/>
            <person name="Young J.P.W."/>
            <person name="Reis V.M."/>
            <person name="Zilli J."/>
            <person name="James E.K."/>
        </authorList>
    </citation>
    <scope>NUCLEOTIDE SEQUENCE</scope>
    <source>
        <strain evidence="1">JPY452</strain>
    </source>
</reference>
<comment type="caution">
    <text evidence="1">The sequence shown here is derived from an EMBL/GenBank/DDBJ whole genome shotgun (WGS) entry which is preliminary data.</text>
</comment>
<name>A0ACC6REV8_9BURK</name>
<proteinExistence type="predicted"/>
<dbReference type="Proteomes" id="UP001392318">
    <property type="component" value="Unassembled WGS sequence"/>
</dbReference>
<accession>A0ACC6REV8</accession>
<organism evidence="1 2">
    <name type="scientific">Paraburkholderia unamae</name>
    <dbReference type="NCBI Taxonomy" id="219649"/>
    <lineage>
        <taxon>Bacteria</taxon>
        <taxon>Pseudomonadati</taxon>
        <taxon>Pseudomonadota</taxon>
        <taxon>Betaproteobacteria</taxon>
        <taxon>Burkholderiales</taxon>
        <taxon>Burkholderiaceae</taxon>
        <taxon>Paraburkholderia</taxon>
    </lineage>
</organism>
<evidence type="ECO:0000313" key="1">
    <source>
        <dbReference type="EMBL" id="MEM5400202.1"/>
    </source>
</evidence>
<keyword evidence="2" id="KW-1185">Reference proteome</keyword>